<name>A0A4Q7MLU8_9BACT</name>
<protein>
    <submittedName>
        <fullName evidence="2">Uncharacterized protein</fullName>
    </submittedName>
</protein>
<sequence length="116" mass="12605">MLRRTIISCAMVGTVALALASSGGGGKKGNQSNVPLKPEFTPIRTTNGFTLKAGPLYTGSQLARSQNSVSYITYNSLVTYEQGNKIFILPSSVKIKSQPQFRSNLNVLDLKVRLRK</sequence>
<comment type="caution">
    <text evidence="2">The sequence shown here is derived from an EMBL/GenBank/DDBJ whole genome shotgun (WGS) entry which is preliminary data.</text>
</comment>
<evidence type="ECO:0000313" key="2">
    <source>
        <dbReference type="EMBL" id="RZS69391.1"/>
    </source>
</evidence>
<feature type="chain" id="PRO_5020643499" evidence="1">
    <location>
        <begin position="21"/>
        <end position="116"/>
    </location>
</feature>
<gene>
    <name evidence="2" type="ORF">EV199_5228</name>
</gene>
<dbReference type="OrthoDB" id="680653at2"/>
<keyword evidence="1" id="KW-0732">Signal</keyword>
<dbReference type="EMBL" id="SGXA01000003">
    <property type="protein sequence ID" value="RZS69391.1"/>
    <property type="molecule type" value="Genomic_DNA"/>
</dbReference>
<feature type="signal peptide" evidence="1">
    <location>
        <begin position="1"/>
        <end position="20"/>
    </location>
</feature>
<dbReference type="AlphaFoldDB" id="A0A4Q7MLU8"/>
<evidence type="ECO:0000256" key="1">
    <source>
        <dbReference type="SAM" id="SignalP"/>
    </source>
</evidence>
<reference evidence="2 3" key="1">
    <citation type="submission" date="2019-02" db="EMBL/GenBank/DDBJ databases">
        <title>Genomic Encyclopedia of Type Strains, Phase IV (KMG-IV): sequencing the most valuable type-strain genomes for metagenomic binning, comparative biology and taxonomic classification.</title>
        <authorList>
            <person name="Goeker M."/>
        </authorList>
    </citation>
    <scope>NUCLEOTIDE SEQUENCE [LARGE SCALE GENOMIC DNA]</scope>
    <source>
        <strain evidence="2 3">DSM 18116</strain>
    </source>
</reference>
<proteinExistence type="predicted"/>
<dbReference type="Proteomes" id="UP000293874">
    <property type="component" value="Unassembled WGS sequence"/>
</dbReference>
<keyword evidence="3" id="KW-1185">Reference proteome</keyword>
<evidence type="ECO:0000313" key="3">
    <source>
        <dbReference type="Proteomes" id="UP000293874"/>
    </source>
</evidence>
<accession>A0A4Q7MLU8</accession>
<dbReference type="RefSeq" id="WP_130543726.1">
    <property type="nucleotide sequence ID" value="NZ_CP042431.1"/>
</dbReference>
<organism evidence="2 3">
    <name type="scientific">Pseudobacter ginsenosidimutans</name>
    <dbReference type="NCBI Taxonomy" id="661488"/>
    <lineage>
        <taxon>Bacteria</taxon>
        <taxon>Pseudomonadati</taxon>
        <taxon>Bacteroidota</taxon>
        <taxon>Chitinophagia</taxon>
        <taxon>Chitinophagales</taxon>
        <taxon>Chitinophagaceae</taxon>
        <taxon>Pseudobacter</taxon>
    </lineage>
</organism>